<name>E3NDQ9_CAERE</name>
<keyword evidence="4" id="KW-1185">Reference proteome</keyword>
<keyword evidence="1" id="KW-0378">Hydrolase</keyword>
<dbReference type="GO" id="GO:0043139">
    <property type="term" value="F:5'-3' DNA helicase activity"/>
    <property type="evidence" value="ECO:0007669"/>
    <property type="project" value="UniProtKB-EC"/>
</dbReference>
<dbReference type="GO" id="GO:0000723">
    <property type="term" value="P:telomere maintenance"/>
    <property type="evidence" value="ECO:0007669"/>
    <property type="project" value="InterPro"/>
</dbReference>
<comment type="similarity">
    <text evidence="1">Belongs to the helicase family.</text>
</comment>
<dbReference type="InParanoid" id="E3NDQ9"/>
<gene>
    <name evidence="3" type="ORF">CRE_25851</name>
</gene>
<reference evidence="3" key="1">
    <citation type="submission" date="2007-07" db="EMBL/GenBank/DDBJ databases">
        <title>PCAP assembly of the Caenorhabditis remanei genome.</title>
        <authorList>
            <consortium name="The Caenorhabditis remanei Sequencing Consortium"/>
            <person name="Wilson R.K."/>
        </authorList>
    </citation>
    <scope>NUCLEOTIDE SEQUENCE [LARGE SCALE GENOMIC DNA]</scope>
    <source>
        <strain evidence="3">PB4641</strain>
    </source>
</reference>
<dbReference type="PANTHER" id="PTHR47642:SF5">
    <property type="entry name" value="ATP-DEPENDENT DNA HELICASE"/>
    <property type="match status" value="1"/>
</dbReference>
<dbReference type="PANTHER" id="PTHR47642">
    <property type="entry name" value="ATP-DEPENDENT DNA HELICASE"/>
    <property type="match status" value="1"/>
</dbReference>
<proteinExistence type="inferred from homology"/>
<dbReference type="OrthoDB" id="5892053at2759"/>
<evidence type="ECO:0000313" key="3">
    <source>
        <dbReference type="EMBL" id="EFO94125.1"/>
    </source>
</evidence>
<dbReference type="Pfam" id="PF05970">
    <property type="entry name" value="PIF1"/>
    <property type="match status" value="1"/>
</dbReference>
<keyword evidence="1" id="KW-0234">DNA repair</keyword>
<dbReference type="GO" id="GO:0006310">
    <property type="term" value="P:DNA recombination"/>
    <property type="evidence" value="ECO:0007669"/>
    <property type="project" value="UniProtKB-KW"/>
</dbReference>
<dbReference type="EC" id="5.6.2.3" evidence="1"/>
<organism evidence="4">
    <name type="scientific">Caenorhabditis remanei</name>
    <name type="common">Caenorhabditis vulgaris</name>
    <dbReference type="NCBI Taxonomy" id="31234"/>
    <lineage>
        <taxon>Eukaryota</taxon>
        <taxon>Metazoa</taxon>
        <taxon>Ecdysozoa</taxon>
        <taxon>Nematoda</taxon>
        <taxon>Chromadorea</taxon>
        <taxon>Rhabditida</taxon>
        <taxon>Rhabditina</taxon>
        <taxon>Rhabditomorpha</taxon>
        <taxon>Rhabditoidea</taxon>
        <taxon>Rhabditidae</taxon>
        <taxon>Peloderinae</taxon>
        <taxon>Caenorhabditis</taxon>
    </lineage>
</organism>
<evidence type="ECO:0000313" key="4">
    <source>
        <dbReference type="Proteomes" id="UP000008281"/>
    </source>
</evidence>
<dbReference type="STRING" id="31234.E3NDQ9"/>
<comment type="catalytic activity">
    <reaction evidence="1">
        <text>ATP + H2O = ADP + phosphate + H(+)</text>
        <dbReference type="Rhea" id="RHEA:13065"/>
        <dbReference type="ChEBI" id="CHEBI:15377"/>
        <dbReference type="ChEBI" id="CHEBI:15378"/>
        <dbReference type="ChEBI" id="CHEBI:30616"/>
        <dbReference type="ChEBI" id="CHEBI:43474"/>
        <dbReference type="ChEBI" id="CHEBI:456216"/>
        <dbReference type="EC" id="5.6.2.3"/>
    </reaction>
</comment>
<keyword evidence="1" id="KW-0067">ATP-binding</keyword>
<comment type="cofactor">
    <cofactor evidence="1">
        <name>Mg(2+)</name>
        <dbReference type="ChEBI" id="CHEBI:18420"/>
    </cofactor>
</comment>
<keyword evidence="1" id="KW-0547">Nucleotide-binding</keyword>
<dbReference type="InterPro" id="IPR027417">
    <property type="entry name" value="P-loop_NTPase"/>
</dbReference>
<dbReference type="Gene3D" id="3.40.50.300">
    <property type="entry name" value="P-loop containing nucleotide triphosphate hydrolases"/>
    <property type="match status" value="1"/>
</dbReference>
<dbReference type="InterPro" id="IPR010285">
    <property type="entry name" value="DNA_helicase_pif1-like_DEAD"/>
</dbReference>
<dbReference type="InterPro" id="IPR051055">
    <property type="entry name" value="PIF1_helicase"/>
</dbReference>
<dbReference type="EMBL" id="DS268613">
    <property type="protein sequence ID" value="EFO94125.1"/>
    <property type="molecule type" value="Genomic_DNA"/>
</dbReference>
<protein>
    <recommendedName>
        <fullName evidence="1">ATP-dependent DNA helicase</fullName>
        <ecNumber evidence="1">5.6.2.3</ecNumber>
    </recommendedName>
</protein>
<dbReference type="GO" id="GO:0005524">
    <property type="term" value="F:ATP binding"/>
    <property type="evidence" value="ECO:0007669"/>
    <property type="project" value="UniProtKB-KW"/>
</dbReference>
<keyword evidence="1" id="KW-0233">DNA recombination</keyword>
<feature type="domain" description="DNA helicase Pif1-like DEAD-box helicase" evidence="2">
    <location>
        <begin position="3"/>
        <end position="71"/>
    </location>
</feature>
<dbReference type="AlphaFoldDB" id="E3NDQ9"/>
<dbReference type="Proteomes" id="UP000008281">
    <property type="component" value="Unassembled WGS sequence"/>
</dbReference>
<keyword evidence="1" id="KW-0227">DNA damage</keyword>
<keyword evidence="1" id="KW-0347">Helicase</keyword>
<dbReference type="SUPFAM" id="SSF52540">
    <property type="entry name" value="P-loop containing nucleoside triphosphate hydrolases"/>
    <property type="match status" value="1"/>
</dbReference>
<dbReference type="GO" id="GO:0006281">
    <property type="term" value="P:DNA repair"/>
    <property type="evidence" value="ECO:0007669"/>
    <property type="project" value="UniProtKB-KW"/>
</dbReference>
<sequence>MKKALQHLKVLIIDEISLATATLIAQLDQRLQKAFETDEVFGGVSIVVFGDLLQFPPVPTVKGGKQEYTFKGIPQEYNVIRQVVTPKSPYYLWDLFELTELTEHVRAKSSDDASVLAAIRQREKTEKLVDYLVNHCSMDGDGPADIFRELRWLCHENPAGDFIVLAPNTEQVKELNTWHPAVIMPNKCVNGLVGTLISVTAEFIEMKRLDNGRVVKITHLPFKRANGSGDIWFQFPVAMAEVITVNKSQGMTFDGVVMLSEHMERSENFYPALPDRCEVSASSW</sequence>
<dbReference type="GO" id="GO:0016887">
    <property type="term" value="F:ATP hydrolysis activity"/>
    <property type="evidence" value="ECO:0007669"/>
    <property type="project" value="RHEA"/>
</dbReference>
<accession>E3NDQ9</accession>
<evidence type="ECO:0000256" key="1">
    <source>
        <dbReference type="RuleBase" id="RU363044"/>
    </source>
</evidence>
<evidence type="ECO:0000259" key="2">
    <source>
        <dbReference type="Pfam" id="PF05970"/>
    </source>
</evidence>
<dbReference type="HOGENOM" id="CLU_001613_7_2_1"/>